<sequence>MKQVRKYMYVMLLFIIAACTKDSNNFSYEEPFDFQISDDIEGVIQIRQGEILSLTPHFDDSNGDYSYLWFAWPNTGALGYNNMRDTLGTAKELTAEIRGSYYIVGVPYKLTFKVTDNRTGVSDFYFYDLNITNVYSEGWMVLEDRNGQADFSMLLPDGDVIRQIYSSINPNHLITQPLMLGLSSGSVNDDIDPLPVRKFYIAGKNDAVELDVLTMQKKADFDFLFFQPPPVTQLSFIGWSGTSLGVIINEKLLCTNFVGGFPGAKKFGLYMQAPELEYDYEIAPFVANIGEYDWRAHPVVYQHIMYDQKNKRFYNVTGENLNTFPTNASNTSIFNMNDVGLTMKYMASSNTSNAHNAIMYEGAQAYLLQFSSLTTDGNPIITQSKRIMTAPYILETSASSIASSTLSGHIFYGYENTLYRYAINSNTTNQVHTFTANEEIINVKFRMIRTADDESGQLLVATWDGQESKLYDFAISATGAIAESGEPAKGGFDRVVDMVYKNVN</sequence>
<organism evidence="1 2">
    <name type="scientific">Sphingobacterium phlebotomi</name>
    <dbReference type="NCBI Taxonomy" id="2605433"/>
    <lineage>
        <taxon>Bacteria</taxon>
        <taxon>Pseudomonadati</taxon>
        <taxon>Bacteroidota</taxon>
        <taxon>Sphingobacteriia</taxon>
        <taxon>Sphingobacteriales</taxon>
        <taxon>Sphingobacteriaceae</taxon>
        <taxon>Sphingobacterium</taxon>
    </lineage>
</organism>
<dbReference type="AlphaFoldDB" id="A0A5D4GZB4"/>
<dbReference type="PROSITE" id="PS51257">
    <property type="entry name" value="PROKAR_LIPOPROTEIN"/>
    <property type="match status" value="1"/>
</dbReference>
<accession>A0A5D4GZB4</accession>
<reference evidence="1 2" key="1">
    <citation type="submission" date="2019-08" db="EMBL/GenBank/DDBJ databases">
        <title>Phlebobacter frassis gen. nov. sp. nov., a new member of family Sphingobacteriaceae isolated from sand fly rearing media.</title>
        <authorList>
            <person name="Kakumanu M.L."/>
            <person name="Marayati B.F."/>
            <person name="Wada-Katsumata A."/>
            <person name="Wasserberg G."/>
            <person name="Schal C."/>
            <person name="Apperson C.S."/>
            <person name="Ponnusamy L."/>
        </authorList>
    </citation>
    <scope>NUCLEOTIDE SEQUENCE [LARGE SCALE GENOMIC DNA]</scope>
    <source>
        <strain evidence="1 2">SSI9</strain>
    </source>
</reference>
<proteinExistence type="predicted"/>
<keyword evidence="2" id="KW-1185">Reference proteome</keyword>
<evidence type="ECO:0008006" key="3">
    <source>
        <dbReference type="Google" id="ProtNLM"/>
    </source>
</evidence>
<dbReference type="Pfam" id="PF16407">
    <property type="entry name" value="PKD_2"/>
    <property type="match status" value="1"/>
</dbReference>
<protein>
    <recommendedName>
        <fullName evidence="3">PKD family protein</fullName>
    </recommendedName>
</protein>
<gene>
    <name evidence="1" type="ORF">FXV77_19185</name>
</gene>
<comment type="caution">
    <text evidence="1">The sequence shown here is derived from an EMBL/GenBank/DDBJ whole genome shotgun (WGS) entry which is preliminary data.</text>
</comment>
<dbReference type="Proteomes" id="UP000322362">
    <property type="component" value="Unassembled WGS sequence"/>
</dbReference>
<evidence type="ECO:0000313" key="1">
    <source>
        <dbReference type="EMBL" id="TYR32555.1"/>
    </source>
</evidence>
<dbReference type="InterPro" id="IPR032183">
    <property type="entry name" value="PKD-like"/>
</dbReference>
<name>A0A5D4GZB4_9SPHI</name>
<dbReference type="EMBL" id="VTAV01000019">
    <property type="protein sequence ID" value="TYR32555.1"/>
    <property type="molecule type" value="Genomic_DNA"/>
</dbReference>
<evidence type="ECO:0000313" key="2">
    <source>
        <dbReference type="Proteomes" id="UP000322362"/>
    </source>
</evidence>
<dbReference type="RefSeq" id="WP_148920859.1">
    <property type="nucleotide sequence ID" value="NZ_VTAV01000019.1"/>
</dbReference>